<feature type="non-terminal residue" evidence="2">
    <location>
        <position position="81"/>
    </location>
</feature>
<accession>A0A6H5H0T4</accession>
<feature type="compositionally biased region" description="Gly residues" evidence="1">
    <location>
        <begin position="9"/>
        <end position="26"/>
    </location>
</feature>
<evidence type="ECO:0000313" key="3">
    <source>
        <dbReference type="Proteomes" id="UP000479000"/>
    </source>
</evidence>
<dbReference type="AlphaFoldDB" id="A0A6H5H0T4"/>
<name>A0A6H5H0T4_9HEMI</name>
<keyword evidence="3" id="KW-1185">Reference proteome</keyword>
<feature type="compositionally biased region" description="Polar residues" evidence="1">
    <location>
        <begin position="34"/>
        <end position="47"/>
    </location>
</feature>
<reference evidence="2 3" key="1">
    <citation type="submission" date="2020-02" db="EMBL/GenBank/DDBJ databases">
        <authorList>
            <person name="Ferguson B K."/>
        </authorList>
    </citation>
    <scope>NUCLEOTIDE SEQUENCE [LARGE SCALE GENOMIC DNA]</scope>
</reference>
<proteinExistence type="predicted"/>
<sequence>MVEEEEGGLGEAGGGGGEGVGEGGGGRSRRRQETSAVLQERNVPSFQESDRKPFWEIGRGNFQNGKRVHAPLERSIQRHAV</sequence>
<feature type="compositionally biased region" description="Basic and acidic residues" evidence="1">
    <location>
        <begin position="70"/>
        <end position="81"/>
    </location>
</feature>
<gene>
    <name evidence="2" type="ORF">NTEN_LOCUS15701</name>
</gene>
<feature type="region of interest" description="Disordered" evidence="1">
    <location>
        <begin position="1"/>
        <end position="81"/>
    </location>
</feature>
<evidence type="ECO:0000313" key="2">
    <source>
        <dbReference type="EMBL" id="CAB0010675.1"/>
    </source>
</evidence>
<organism evidence="2 3">
    <name type="scientific">Nesidiocoris tenuis</name>
    <dbReference type="NCBI Taxonomy" id="355587"/>
    <lineage>
        <taxon>Eukaryota</taxon>
        <taxon>Metazoa</taxon>
        <taxon>Ecdysozoa</taxon>
        <taxon>Arthropoda</taxon>
        <taxon>Hexapoda</taxon>
        <taxon>Insecta</taxon>
        <taxon>Pterygota</taxon>
        <taxon>Neoptera</taxon>
        <taxon>Paraneoptera</taxon>
        <taxon>Hemiptera</taxon>
        <taxon>Heteroptera</taxon>
        <taxon>Panheteroptera</taxon>
        <taxon>Cimicomorpha</taxon>
        <taxon>Miridae</taxon>
        <taxon>Dicyphina</taxon>
        <taxon>Nesidiocoris</taxon>
    </lineage>
</organism>
<dbReference type="EMBL" id="CADCXU010023091">
    <property type="protein sequence ID" value="CAB0010675.1"/>
    <property type="molecule type" value="Genomic_DNA"/>
</dbReference>
<protein>
    <submittedName>
        <fullName evidence="2">Uncharacterized protein</fullName>
    </submittedName>
</protein>
<evidence type="ECO:0000256" key="1">
    <source>
        <dbReference type="SAM" id="MobiDB-lite"/>
    </source>
</evidence>
<dbReference type="Proteomes" id="UP000479000">
    <property type="component" value="Unassembled WGS sequence"/>
</dbReference>